<keyword evidence="4" id="KW-1185">Reference proteome</keyword>
<organism evidence="3 4">
    <name type="scientific">Plakobranchus ocellatus</name>
    <dbReference type="NCBI Taxonomy" id="259542"/>
    <lineage>
        <taxon>Eukaryota</taxon>
        <taxon>Metazoa</taxon>
        <taxon>Spiralia</taxon>
        <taxon>Lophotrochozoa</taxon>
        <taxon>Mollusca</taxon>
        <taxon>Gastropoda</taxon>
        <taxon>Heterobranchia</taxon>
        <taxon>Euthyneura</taxon>
        <taxon>Panpulmonata</taxon>
        <taxon>Sacoglossa</taxon>
        <taxon>Placobranchoidea</taxon>
        <taxon>Plakobranchidae</taxon>
        <taxon>Plakobranchus</taxon>
    </lineage>
</organism>
<dbReference type="InterPro" id="IPR045841">
    <property type="entry name" value="E3_UBR4_N"/>
</dbReference>
<proteinExistence type="predicted"/>
<dbReference type="PANTHER" id="PTHR21725">
    <property type="entry name" value="E3 UBIQUITIN-PROTEIN LIGASE UBR4"/>
    <property type="match status" value="1"/>
</dbReference>
<evidence type="ECO:0000313" key="4">
    <source>
        <dbReference type="Proteomes" id="UP000735302"/>
    </source>
</evidence>
<dbReference type="GO" id="GO:0005829">
    <property type="term" value="C:cytosol"/>
    <property type="evidence" value="ECO:0007669"/>
    <property type="project" value="TreeGrafter"/>
</dbReference>
<dbReference type="Pfam" id="PF19423">
    <property type="entry name" value="E3_UBR4_N"/>
    <property type="match status" value="2"/>
</dbReference>
<dbReference type="GO" id="GO:0005654">
    <property type="term" value="C:nucleoplasm"/>
    <property type="evidence" value="ECO:0007669"/>
    <property type="project" value="TreeGrafter"/>
</dbReference>
<protein>
    <submittedName>
        <fullName evidence="3">E3 ubiquitin-protein ligase ubr4</fullName>
    </submittedName>
</protein>
<dbReference type="AlphaFoldDB" id="A0AAV3ZBA9"/>
<evidence type="ECO:0000256" key="1">
    <source>
        <dbReference type="SAM" id="MobiDB-lite"/>
    </source>
</evidence>
<feature type="non-terminal residue" evidence="3">
    <location>
        <position position="1"/>
    </location>
</feature>
<gene>
    <name evidence="3" type="ORF">PoB_001837800</name>
</gene>
<dbReference type="GO" id="GO:0006511">
    <property type="term" value="P:ubiquitin-dependent protein catabolic process"/>
    <property type="evidence" value="ECO:0007669"/>
    <property type="project" value="TreeGrafter"/>
</dbReference>
<comment type="caution">
    <text evidence="3">The sequence shown here is derived from an EMBL/GenBank/DDBJ whole genome shotgun (WGS) entry which is preliminary data.</text>
</comment>
<feature type="region of interest" description="Disordered" evidence="1">
    <location>
        <begin position="154"/>
        <end position="179"/>
    </location>
</feature>
<feature type="domain" description="E3 ubiquitin-protein ligase UBR4 N-terminal" evidence="2">
    <location>
        <begin position="606"/>
        <end position="796"/>
    </location>
</feature>
<feature type="compositionally biased region" description="Low complexity" evidence="1">
    <location>
        <begin position="396"/>
        <end position="405"/>
    </location>
</feature>
<evidence type="ECO:0000313" key="3">
    <source>
        <dbReference type="EMBL" id="GFN91872.1"/>
    </source>
</evidence>
<feature type="region of interest" description="Disordered" evidence="1">
    <location>
        <begin position="386"/>
        <end position="413"/>
    </location>
</feature>
<accession>A0AAV3ZBA9</accession>
<evidence type="ECO:0000259" key="2">
    <source>
        <dbReference type="Pfam" id="PF19423"/>
    </source>
</evidence>
<feature type="compositionally biased region" description="Low complexity" evidence="1">
    <location>
        <begin position="510"/>
        <end position="523"/>
    </location>
</feature>
<sequence length="806" mass="86905">ENEILHHTEEYEAFYSLFVALAADALCSVSGSLSKTSLSQVGAASKVLLSFLLNRLETPNRACTVTPKYIMILISGMCQGGQCLSRSDVVTFTCLFKPCEVPPDLRVLEKEPRSKDAEKTKEKRLQRLDTQKDLFDQMTSVFADTPFPSISTIPSKTETSMDISEREPKTSMPSITQSPDTLENSSAIFIQNNIESLLGMNGAEILLKACTQLTFLSKYMQRYKDALSGTAFLLPGTLSQALTMRNGYQFLLTEVCDVWRAFSLPILEPLTPNRLRTIVEVTLGCLFAAMSVATADSVVNAVKPTGPSQASGAKDEEMDSQGHTIVQKTLEIFNWVSSAIKTSTRAGGSVAQNLNLLAAWESLEGLQGILALTPAIILERKDVKSKGSGDQKKEVSSSAPSSHSALGRPTSGKGSHPFLSVTAVALATHAIQLLIPLLEDLNIEGAEETISRLDPASSPGLEVDILDNLSAWGRVKALFQAIAVPDLAVQLMSTAFKKAVYLKRLKQGSDSQETISSSSTSDSNTFYEDDFSTSEGSSEEDDSEPILGQWLDEALSPYESNTTTPPPPQRPKVESLNGSDTKRQRETSVGSSSPKFVPDKMEPEGDCLVKQGLTATEATDLLDTASGMSNTSRYDVLLAMGYIKDQVAKLPLTLGNDISPKDLPGMSDILILDAMLAKCQVSLDDTYTKAMTDPSPNKAMAFCQDLLPAVLVLIKAFNAFARSCVLNKVCGPDDKSLTSQRMQAFGQVLSIGSSHPNAVKGLGTSLVGLLPSTVRNTVDRWNSSGGNEFPSMGAWVCGIMRTMALD</sequence>
<dbReference type="GO" id="GO:0005813">
    <property type="term" value="C:centrosome"/>
    <property type="evidence" value="ECO:0007669"/>
    <property type="project" value="TreeGrafter"/>
</dbReference>
<dbReference type="GO" id="GO:0016020">
    <property type="term" value="C:membrane"/>
    <property type="evidence" value="ECO:0007669"/>
    <property type="project" value="TreeGrafter"/>
</dbReference>
<feature type="domain" description="E3 ubiquitin-protein ligase UBR4 N-terminal" evidence="2">
    <location>
        <begin position="11"/>
        <end position="605"/>
    </location>
</feature>
<dbReference type="Proteomes" id="UP000735302">
    <property type="component" value="Unassembled WGS sequence"/>
</dbReference>
<feature type="region of interest" description="Disordered" evidence="1">
    <location>
        <begin position="510"/>
        <end position="544"/>
    </location>
</feature>
<feature type="compositionally biased region" description="Acidic residues" evidence="1">
    <location>
        <begin position="527"/>
        <end position="544"/>
    </location>
</feature>
<dbReference type="InterPro" id="IPR045189">
    <property type="entry name" value="UBR4-like"/>
</dbReference>
<feature type="compositionally biased region" description="Basic and acidic residues" evidence="1">
    <location>
        <begin position="386"/>
        <end position="395"/>
    </location>
</feature>
<feature type="region of interest" description="Disordered" evidence="1">
    <location>
        <begin position="557"/>
        <end position="603"/>
    </location>
</feature>
<dbReference type="PANTHER" id="PTHR21725:SF1">
    <property type="entry name" value="E3 UBIQUITIN-PROTEIN LIGASE UBR4"/>
    <property type="match status" value="1"/>
</dbReference>
<dbReference type="GO" id="GO:0004842">
    <property type="term" value="F:ubiquitin-protein transferase activity"/>
    <property type="evidence" value="ECO:0007669"/>
    <property type="project" value="TreeGrafter"/>
</dbReference>
<dbReference type="EMBL" id="BLXT01002187">
    <property type="protein sequence ID" value="GFN91872.1"/>
    <property type="molecule type" value="Genomic_DNA"/>
</dbReference>
<reference evidence="3 4" key="1">
    <citation type="journal article" date="2021" name="Elife">
        <title>Chloroplast acquisition without the gene transfer in kleptoplastic sea slugs, Plakobranchus ocellatus.</title>
        <authorList>
            <person name="Maeda T."/>
            <person name="Takahashi S."/>
            <person name="Yoshida T."/>
            <person name="Shimamura S."/>
            <person name="Takaki Y."/>
            <person name="Nagai Y."/>
            <person name="Toyoda A."/>
            <person name="Suzuki Y."/>
            <person name="Arimoto A."/>
            <person name="Ishii H."/>
            <person name="Satoh N."/>
            <person name="Nishiyama T."/>
            <person name="Hasebe M."/>
            <person name="Maruyama T."/>
            <person name="Minagawa J."/>
            <person name="Obokata J."/>
            <person name="Shigenobu S."/>
        </authorList>
    </citation>
    <scope>NUCLEOTIDE SEQUENCE [LARGE SCALE GENOMIC DNA]</scope>
</reference>
<name>A0AAV3ZBA9_9GAST</name>